<name>A0ABY6HHM4_9FIRM</name>
<dbReference type="PIRSF" id="PIRSF029347">
    <property type="entry name" value="RecF"/>
    <property type="match status" value="1"/>
</dbReference>
<feature type="domain" description="ATPase AAA-type core" evidence="1">
    <location>
        <begin position="26"/>
        <end position="340"/>
    </location>
</feature>
<gene>
    <name evidence="2" type="ORF">LNN31_01085</name>
</gene>
<dbReference type="SUPFAM" id="SSF52540">
    <property type="entry name" value="P-loop containing nucleoside triphosphate hydrolases"/>
    <property type="match status" value="1"/>
</dbReference>
<dbReference type="Gene3D" id="3.40.50.300">
    <property type="entry name" value="P-loop containing nucleotide triphosphate hydrolases"/>
    <property type="match status" value="1"/>
</dbReference>
<evidence type="ECO:0000259" key="1">
    <source>
        <dbReference type="Pfam" id="PF13304"/>
    </source>
</evidence>
<dbReference type="EMBL" id="CP087994">
    <property type="protein sequence ID" value="UYO63073.1"/>
    <property type="molecule type" value="Genomic_DNA"/>
</dbReference>
<accession>A0ABY6HHM4</accession>
<sequence>MKIESIKIKNYKVLRDVEIKEIPSMAVFLGVNGSGKSTLFDVFGFLNDALMTNIRAALAKRGGFNEVISRGEKGDIEFEIKFRPSAEEPLITYELVVSLDEKKNPIIKKEVLRFRRGQVGSPWKVLDFAYGEGTAAVGELNTYDDVKNASRKEQKLDSPDILAIKGLGQFKEFVAVSQLRRLIEDWYVSDFQIEDARIPRDAGYSEQLSRTGDNLALVAKYLYENYYSVFENILETMKERIPGITNVEAQETTDGRIVLRFQDGNFKDPFISRYMSDGTIKMFTYLILLNDPSHHALLCVEEPENQLYPQLLSELAEEFRLYSVNEGQVFISTHSPDFLDAVELDELYCLVKNNGFTEIKKASNNDLIKSLFESGDLLGDLWRQGLLEKVI</sequence>
<dbReference type="InterPro" id="IPR014555">
    <property type="entry name" value="RecF-like"/>
</dbReference>
<dbReference type="RefSeq" id="WP_263992890.1">
    <property type="nucleotide sequence ID" value="NZ_CP087994.1"/>
</dbReference>
<dbReference type="InterPro" id="IPR027417">
    <property type="entry name" value="P-loop_NTPase"/>
</dbReference>
<dbReference type="PANTHER" id="PTHR40396">
    <property type="entry name" value="ATPASE-LIKE PROTEIN"/>
    <property type="match status" value="1"/>
</dbReference>
<organism evidence="2 3">
    <name type="scientific">Acetobacterium wieringae</name>
    <dbReference type="NCBI Taxonomy" id="52694"/>
    <lineage>
        <taxon>Bacteria</taxon>
        <taxon>Bacillati</taxon>
        <taxon>Bacillota</taxon>
        <taxon>Clostridia</taxon>
        <taxon>Eubacteriales</taxon>
        <taxon>Eubacteriaceae</taxon>
        <taxon>Acetobacterium</taxon>
    </lineage>
</organism>
<evidence type="ECO:0000313" key="3">
    <source>
        <dbReference type="Proteomes" id="UP001163550"/>
    </source>
</evidence>
<protein>
    <submittedName>
        <fullName evidence="2">AAA family ATPase</fullName>
    </submittedName>
</protein>
<dbReference type="Pfam" id="PF13304">
    <property type="entry name" value="AAA_21"/>
    <property type="match status" value="1"/>
</dbReference>
<dbReference type="PANTHER" id="PTHR40396:SF1">
    <property type="entry name" value="ATPASE AAA-TYPE CORE DOMAIN-CONTAINING PROTEIN"/>
    <property type="match status" value="1"/>
</dbReference>
<dbReference type="Proteomes" id="UP001163550">
    <property type="component" value="Chromosome"/>
</dbReference>
<reference evidence="2" key="1">
    <citation type="submission" date="2021-11" db="EMBL/GenBank/DDBJ databases">
        <title>Isoprene-degrading acetogen.</title>
        <authorList>
            <person name="Yang Y."/>
            <person name="Jin H."/>
            <person name="Yan J."/>
        </authorList>
    </citation>
    <scope>NUCLEOTIDE SEQUENCE</scope>
    <source>
        <strain evidence="2">Berkeley</strain>
    </source>
</reference>
<keyword evidence="3" id="KW-1185">Reference proteome</keyword>
<evidence type="ECO:0000313" key="2">
    <source>
        <dbReference type="EMBL" id="UYO63073.1"/>
    </source>
</evidence>
<dbReference type="InterPro" id="IPR003959">
    <property type="entry name" value="ATPase_AAA_core"/>
</dbReference>
<proteinExistence type="predicted"/>